<reference evidence="2 3" key="1">
    <citation type="submission" date="2016-03" db="EMBL/GenBank/DDBJ databases">
        <title>Choanephora cucurbitarum.</title>
        <authorList>
            <person name="Min B."/>
            <person name="Park H."/>
            <person name="Park J.-H."/>
            <person name="Shin H.-D."/>
            <person name="Choi I.-G."/>
        </authorList>
    </citation>
    <scope>NUCLEOTIDE SEQUENCE [LARGE SCALE GENOMIC DNA]</scope>
    <source>
        <strain evidence="2 3">KUS-F28377</strain>
    </source>
</reference>
<dbReference type="InParanoid" id="A0A1C7NAR2"/>
<keyword evidence="3" id="KW-1185">Reference proteome</keyword>
<dbReference type="AlphaFoldDB" id="A0A1C7NAR2"/>
<evidence type="ECO:0000256" key="1">
    <source>
        <dbReference type="SAM" id="MobiDB-lite"/>
    </source>
</evidence>
<sequence length="186" mass="21961">MVSNYIQDLFSEQPVWIDTEERSTLEKNTNGRLSAESIHSKCREEDTYWRYLMCHQQPEGKKHQTEKSNKQKFYLCDEKDDQEESDQELEEEEEEDGCYSSSSSLMDEDWYDHQSQQSFESSKEDSLSFEKSSHQLSLSDIDKPISLLSQMLQHQADAQQQEPKQLSLKRCQSKYQSLNEWFTVSS</sequence>
<feature type="compositionally biased region" description="Basic and acidic residues" evidence="1">
    <location>
        <begin position="58"/>
        <end position="69"/>
    </location>
</feature>
<evidence type="ECO:0000313" key="3">
    <source>
        <dbReference type="Proteomes" id="UP000093000"/>
    </source>
</evidence>
<gene>
    <name evidence="2" type="ORF">A0J61_05761</name>
</gene>
<accession>A0A1C7NAR2</accession>
<organism evidence="2 3">
    <name type="scientific">Choanephora cucurbitarum</name>
    <dbReference type="NCBI Taxonomy" id="101091"/>
    <lineage>
        <taxon>Eukaryota</taxon>
        <taxon>Fungi</taxon>
        <taxon>Fungi incertae sedis</taxon>
        <taxon>Mucoromycota</taxon>
        <taxon>Mucoromycotina</taxon>
        <taxon>Mucoromycetes</taxon>
        <taxon>Mucorales</taxon>
        <taxon>Mucorineae</taxon>
        <taxon>Choanephoraceae</taxon>
        <taxon>Choanephoroideae</taxon>
        <taxon>Choanephora</taxon>
    </lineage>
</organism>
<evidence type="ECO:0000313" key="2">
    <source>
        <dbReference type="EMBL" id="OBZ86192.1"/>
    </source>
</evidence>
<dbReference type="Proteomes" id="UP000093000">
    <property type="component" value="Unassembled WGS sequence"/>
</dbReference>
<comment type="caution">
    <text evidence="2">The sequence shown here is derived from an EMBL/GenBank/DDBJ whole genome shotgun (WGS) entry which is preliminary data.</text>
</comment>
<dbReference type="OrthoDB" id="2263115at2759"/>
<feature type="compositionally biased region" description="Acidic residues" evidence="1">
    <location>
        <begin position="78"/>
        <end position="97"/>
    </location>
</feature>
<name>A0A1C7NAR2_9FUNG</name>
<proteinExistence type="predicted"/>
<protein>
    <submittedName>
        <fullName evidence="2">Uncharacterized protein</fullName>
    </submittedName>
</protein>
<feature type="region of interest" description="Disordered" evidence="1">
    <location>
        <begin position="58"/>
        <end position="134"/>
    </location>
</feature>
<feature type="compositionally biased region" description="Basic and acidic residues" evidence="1">
    <location>
        <begin position="121"/>
        <end position="133"/>
    </location>
</feature>
<dbReference type="EMBL" id="LUGH01000321">
    <property type="protein sequence ID" value="OBZ86192.1"/>
    <property type="molecule type" value="Genomic_DNA"/>
</dbReference>